<dbReference type="Proteomes" id="UP000283063">
    <property type="component" value="Plasmid pW43D"/>
</dbReference>
<dbReference type="KEGG" id="sedi:EBB79_24195"/>
<protein>
    <submittedName>
        <fullName evidence="2">Uncharacterized protein</fullName>
    </submittedName>
</protein>
<sequence>MADDSTADDDSDDLNLDDLLGSLDDDTSEDAEEAGDDLDALLGGLDSVDDGESDAGADSATDSGAETVKPSPSDDPEFAYGTMSSDRPEPQKLQRKRFRLAILGDFSGRAAKGVSRLAMIWRRDARSFWIRIPSKM</sequence>
<name>A0A3T0NAI0_9RHOB</name>
<dbReference type="RefSeq" id="WP_127751500.1">
    <property type="nucleotide sequence ID" value="NZ_CP033223.1"/>
</dbReference>
<gene>
    <name evidence="2" type="ORF">EBB79_24195</name>
</gene>
<evidence type="ECO:0000313" key="2">
    <source>
        <dbReference type="EMBL" id="AZV81003.1"/>
    </source>
</evidence>
<accession>A0A3T0NAI0</accession>
<organism evidence="2 3">
    <name type="scientific">Parasedimentitalea marina</name>
    <dbReference type="NCBI Taxonomy" id="2483033"/>
    <lineage>
        <taxon>Bacteria</taxon>
        <taxon>Pseudomonadati</taxon>
        <taxon>Pseudomonadota</taxon>
        <taxon>Alphaproteobacteria</taxon>
        <taxon>Rhodobacterales</taxon>
        <taxon>Paracoccaceae</taxon>
        <taxon>Parasedimentitalea</taxon>
    </lineage>
</organism>
<feature type="compositionally biased region" description="Acidic residues" evidence="1">
    <location>
        <begin position="1"/>
        <end position="16"/>
    </location>
</feature>
<evidence type="ECO:0000256" key="1">
    <source>
        <dbReference type="SAM" id="MobiDB-lite"/>
    </source>
</evidence>
<keyword evidence="3" id="KW-1185">Reference proteome</keyword>
<evidence type="ECO:0000313" key="3">
    <source>
        <dbReference type="Proteomes" id="UP000283063"/>
    </source>
</evidence>
<dbReference type="EMBL" id="CP033223">
    <property type="protein sequence ID" value="AZV81003.1"/>
    <property type="molecule type" value="Genomic_DNA"/>
</dbReference>
<feature type="region of interest" description="Disordered" evidence="1">
    <location>
        <begin position="1"/>
        <end position="92"/>
    </location>
</feature>
<feature type="compositionally biased region" description="Low complexity" evidence="1">
    <location>
        <begin position="56"/>
        <end position="65"/>
    </location>
</feature>
<proteinExistence type="predicted"/>
<geneLocation type="plasmid" evidence="2 3">
    <name>pW43D</name>
</geneLocation>
<feature type="compositionally biased region" description="Acidic residues" evidence="1">
    <location>
        <begin position="23"/>
        <end position="39"/>
    </location>
</feature>
<dbReference type="AlphaFoldDB" id="A0A3T0NAI0"/>
<reference evidence="2 3" key="1">
    <citation type="submission" date="2018-10" db="EMBL/GenBank/DDBJ databases">
        <title>Parasedimentitalea marina sp. nov., a psychrophilic bacterium isolated from deep seawater of the New Britain Trench.</title>
        <authorList>
            <person name="Cao J."/>
        </authorList>
    </citation>
    <scope>NUCLEOTIDE SEQUENCE [LARGE SCALE GENOMIC DNA]</scope>
    <source>
        <strain evidence="2 3">W43</strain>
        <plasmid evidence="2 3">pW43D</plasmid>
    </source>
</reference>
<keyword evidence="2" id="KW-0614">Plasmid</keyword>